<feature type="transmembrane region" description="Helical" evidence="2">
    <location>
        <begin position="106"/>
        <end position="126"/>
    </location>
</feature>
<keyword evidence="6" id="KW-1185">Reference proteome</keyword>
<keyword evidence="2" id="KW-1133">Transmembrane helix</keyword>
<dbReference type="Proteomes" id="UP000790347">
    <property type="component" value="Unassembled WGS sequence"/>
</dbReference>
<keyword evidence="2" id="KW-0812">Transmembrane</keyword>
<dbReference type="EMBL" id="ASGP02000001">
    <property type="protein sequence ID" value="KAH9529315.1"/>
    <property type="molecule type" value="Genomic_DNA"/>
</dbReference>
<protein>
    <submittedName>
        <fullName evidence="5">Uncharacterized protein</fullName>
    </submittedName>
</protein>
<comment type="caution">
    <text evidence="5">The sequence shown here is derived from an EMBL/GenBank/DDBJ whole genome shotgun (WGS) entry which is preliminary data.</text>
</comment>
<evidence type="ECO:0000313" key="4">
    <source>
        <dbReference type="EMBL" id="KAH7642165.1"/>
    </source>
</evidence>
<gene>
    <name evidence="5" type="ORF">DERF_003206</name>
    <name evidence="4" type="ORF">HUG17_5210</name>
</gene>
<dbReference type="Proteomes" id="UP000828236">
    <property type="component" value="Unassembled WGS sequence"/>
</dbReference>
<dbReference type="EMBL" id="SDOV01000004">
    <property type="protein sequence ID" value="KAH7642165.1"/>
    <property type="molecule type" value="Genomic_DNA"/>
</dbReference>
<feature type="signal peptide" evidence="3">
    <location>
        <begin position="1"/>
        <end position="26"/>
    </location>
</feature>
<evidence type="ECO:0000256" key="3">
    <source>
        <dbReference type="SAM" id="SignalP"/>
    </source>
</evidence>
<dbReference type="AlphaFoldDB" id="A0A922LDH7"/>
<feature type="compositionally biased region" description="Polar residues" evidence="1">
    <location>
        <begin position="68"/>
        <end position="86"/>
    </location>
</feature>
<sequence length="281" mass="33107">MIWQLNYLFAFNIFILIFVSKSPVDSHHHHHQHYNQKLHESQDRVTNTTAMHSMSNINDGNNKEKLMTHSNPPESEHNQLNGDNHNNSLNDIINRRNDVIMNARRIGYHTIMNTFIYTLTLIPLLFTLARTFNTWPNGFIYTRRYKRASLNEFATNTHLPLLNRDETRRFLSLLETTLRNKKILDENCKKYYSCKVIQNAIKADKFPKLSDYEWALLDILGIAVERFDFKLDLVQAVKMYYEIATNALKGVSCAYMYPCLHNHYRHHNKDNSQTNKSTITL</sequence>
<reference evidence="5" key="1">
    <citation type="submission" date="2013-05" db="EMBL/GenBank/DDBJ databases">
        <authorList>
            <person name="Yim A.K.Y."/>
            <person name="Chan T.F."/>
            <person name="Ji K.M."/>
            <person name="Liu X.Y."/>
            <person name="Zhou J.W."/>
            <person name="Li R.Q."/>
            <person name="Yang K.Y."/>
            <person name="Li J."/>
            <person name="Li M."/>
            <person name="Law P.T.W."/>
            <person name="Wu Y.L."/>
            <person name="Cai Z.L."/>
            <person name="Qin H."/>
            <person name="Bao Y."/>
            <person name="Leung R.K.K."/>
            <person name="Ng P.K.S."/>
            <person name="Zou J."/>
            <person name="Zhong X.J."/>
            <person name="Ran P.X."/>
            <person name="Zhong N.S."/>
            <person name="Liu Z.G."/>
            <person name="Tsui S.K.W."/>
        </authorList>
    </citation>
    <scope>NUCLEOTIDE SEQUENCE</scope>
    <source>
        <strain evidence="5">Derf</strain>
        <tissue evidence="5">Whole organism</tissue>
    </source>
</reference>
<reference evidence="4" key="3">
    <citation type="journal article" date="2021" name="World Allergy Organ. J.">
        <title>Chromosome-level assembly of Dermatophagoides farinae genome and transcriptome reveals two novel allergens Der f 37 and Der f 39.</title>
        <authorList>
            <person name="Chen J."/>
            <person name="Cai Z."/>
            <person name="Fan D."/>
            <person name="Hu J."/>
            <person name="Hou Y."/>
            <person name="He Y."/>
            <person name="Zhang Z."/>
            <person name="Zhao Z."/>
            <person name="Gao P."/>
            <person name="Hu W."/>
            <person name="Sun J."/>
            <person name="Li J."/>
            <person name="Ji K."/>
        </authorList>
    </citation>
    <scope>NUCLEOTIDE SEQUENCE</scope>
    <source>
        <strain evidence="4">JKM2019</strain>
    </source>
</reference>
<feature type="region of interest" description="Disordered" evidence="1">
    <location>
        <begin position="52"/>
        <end position="86"/>
    </location>
</feature>
<evidence type="ECO:0000256" key="2">
    <source>
        <dbReference type="SAM" id="Phobius"/>
    </source>
</evidence>
<dbReference type="OrthoDB" id="6433367at2759"/>
<evidence type="ECO:0000313" key="5">
    <source>
        <dbReference type="EMBL" id="KAH9529315.1"/>
    </source>
</evidence>
<accession>A0A922LDH7</accession>
<proteinExistence type="predicted"/>
<keyword evidence="2" id="KW-0472">Membrane</keyword>
<evidence type="ECO:0000256" key="1">
    <source>
        <dbReference type="SAM" id="MobiDB-lite"/>
    </source>
</evidence>
<name>A0A922LDH7_DERFA</name>
<reference evidence="4" key="2">
    <citation type="submission" date="2020-06" db="EMBL/GenBank/DDBJ databases">
        <authorList>
            <person name="Ji K."/>
            <person name="Li J."/>
        </authorList>
    </citation>
    <scope>NUCLEOTIDE SEQUENCE</scope>
    <source>
        <strain evidence="4">JKM2019</strain>
        <tissue evidence="4">Whole body</tissue>
    </source>
</reference>
<evidence type="ECO:0000313" key="6">
    <source>
        <dbReference type="Proteomes" id="UP000790347"/>
    </source>
</evidence>
<organism evidence="5 6">
    <name type="scientific">Dermatophagoides farinae</name>
    <name type="common">American house dust mite</name>
    <dbReference type="NCBI Taxonomy" id="6954"/>
    <lineage>
        <taxon>Eukaryota</taxon>
        <taxon>Metazoa</taxon>
        <taxon>Ecdysozoa</taxon>
        <taxon>Arthropoda</taxon>
        <taxon>Chelicerata</taxon>
        <taxon>Arachnida</taxon>
        <taxon>Acari</taxon>
        <taxon>Acariformes</taxon>
        <taxon>Sarcoptiformes</taxon>
        <taxon>Astigmata</taxon>
        <taxon>Psoroptidia</taxon>
        <taxon>Analgoidea</taxon>
        <taxon>Pyroglyphidae</taxon>
        <taxon>Dermatophagoidinae</taxon>
        <taxon>Dermatophagoides</taxon>
    </lineage>
</organism>
<feature type="chain" id="PRO_5038277056" evidence="3">
    <location>
        <begin position="27"/>
        <end position="281"/>
    </location>
</feature>
<keyword evidence="3" id="KW-0732">Signal</keyword>
<reference evidence="5" key="4">
    <citation type="journal article" date="2022" name="Res Sq">
        <title>Comparative Genomics Reveals Insights into the Divergent Evolution of Astigmatic Mites and Household Pest Adaptations.</title>
        <authorList>
            <person name="Xiong Q."/>
            <person name="Wan A.T.-Y."/>
            <person name="Liu X.-Y."/>
            <person name="Fung C.S.-H."/>
            <person name="Xiao X."/>
            <person name="Malainual N."/>
            <person name="Hou J."/>
            <person name="Wang L."/>
            <person name="Wang M."/>
            <person name="Yang K."/>
            <person name="Cui Y."/>
            <person name="Leung E."/>
            <person name="Nong W."/>
            <person name="Shin S.-K."/>
            <person name="Au S."/>
            <person name="Jeong K.Y."/>
            <person name="Chew F.T."/>
            <person name="Hui J."/>
            <person name="Leung T.F."/>
            <person name="Tungtrongchitr A."/>
            <person name="Zhong N."/>
            <person name="Liu Z."/>
            <person name="Tsui S."/>
        </authorList>
    </citation>
    <scope>NUCLEOTIDE SEQUENCE</scope>
    <source>
        <strain evidence="5">Derf</strain>
        <tissue evidence="5">Whole organism</tissue>
    </source>
</reference>